<keyword evidence="5" id="KW-0029">Amino-acid transport</keyword>
<evidence type="ECO:0000256" key="4">
    <source>
        <dbReference type="ARBA" id="ARBA00022692"/>
    </source>
</evidence>
<evidence type="ECO:0000256" key="1">
    <source>
        <dbReference type="ARBA" id="ARBA00004167"/>
    </source>
</evidence>
<keyword evidence="6 9" id="KW-1133">Transmembrane helix</keyword>
<evidence type="ECO:0000313" key="10">
    <source>
        <dbReference type="EMBL" id="KAK8523486.1"/>
    </source>
</evidence>
<evidence type="ECO:0000256" key="3">
    <source>
        <dbReference type="ARBA" id="ARBA00022448"/>
    </source>
</evidence>
<evidence type="ECO:0000256" key="2">
    <source>
        <dbReference type="ARBA" id="ARBA00009977"/>
    </source>
</evidence>
<keyword evidence="11" id="KW-1185">Reference proteome</keyword>
<dbReference type="PANTHER" id="PTHR33228">
    <property type="entry name" value="PROTEIN GLUTAMINE DUMPER 4-RELATED"/>
    <property type="match status" value="1"/>
</dbReference>
<gene>
    <name evidence="10" type="ORF">V6N12_048006</name>
</gene>
<sequence length="134" mass="14182">MPVVTGSTAAAQPCSTWHSPVPYLFGGLASMMGLVGFALLILACSYCRHSRRLANAARDAERDVESGEKDGGSSKQMTVYEENVLVIMAGEERPTFLATPASVKASSFGGFYGGEGSEKAESGDKVKEETRNPN</sequence>
<feature type="region of interest" description="Disordered" evidence="8">
    <location>
        <begin position="106"/>
        <end position="134"/>
    </location>
</feature>
<comment type="caution">
    <text evidence="10">The sequence shown here is derived from an EMBL/GenBank/DDBJ whole genome shotgun (WGS) entry which is preliminary data.</text>
</comment>
<feature type="compositionally biased region" description="Basic and acidic residues" evidence="8">
    <location>
        <begin position="58"/>
        <end position="72"/>
    </location>
</feature>
<reference evidence="10 11" key="1">
    <citation type="journal article" date="2024" name="G3 (Bethesda)">
        <title>Genome assembly of Hibiscus sabdariffa L. provides insights into metabolisms of medicinal natural products.</title>
        <authorList>
            <person name="Kim T."/>
        </authorList>
    </citation>
    <scope>NUCLEOTIDE SEQUENCE [LARGE SCALE GENOMIC DNA]</scope>
    <source>
        <strain evidence="10">TK-2024</strain>
        <tissue evidence="10">Old leaves</tissue>
    </source>
</reference>
<evidence type="ECO:0000313" key="11">
    <source>
        <dbReference type="Proteomes" id="UP001472677"/>
    </source>
</evidence>
<organism evidence="10 11">
    <name type="scientific">Hibiscus sabdariffa</name>
    <name type="common">roselle</name>
    <dbReference type="NCBI Taxonomy" id="183260"/>
    <lineage>
        <taxon>Eukaryota</taxon>
        <taxon>Viridiplantae</taxon>
        <taxon>Streptophyta</taxon>
        <taxon>Embryophyta</taxon>
        <taxon>Tracheophyta</taxon>
        <taxon>Spermatophyta</taxon>
        <taxon>Magnoliopsida</taxon>
        <taxon>eudicotyledons</taxon>
        <taxon>Gunneridae</taxon>
        <taxon>Pentapetalae</taxon>
        <taxon>rosids</taxon>
        <taxon>malvids</taxon>
        <taxon>Malvales</taxon>
        <taxon>Malvaceae</taxon>
        <taxon>Malvoideae</taxon>
        <taxon>Hibiscus</taxon>
    </lineage>
</organism>
<comment type="similarity">
    <text evidence="2">Belongs to the GLUTAMINE DUMPER 1 (TC 9.B.60) family.</text>
</comment>
<feature type="region of interest" description="Disordered" evidence="8">
    <location>
        <begin position="55"/>
        <end position="76"/>
    </location>
</feature>
<evidence type="ECO:0000256" key="9">
    <source>
        <dbReference type="SAM" id="Phobius"/>
    </source>
</evidence>
<dbReference type="PANTHER" id="PTHR33228:SF49">
    <property type="entry name" value="PROTEIN GLUTAMINE DUMPER 5"/>
    <property type="match status" value="1"/>
</dbReference>
<feature type="compositionally biased region" description="Basic and acidic residues" evidence="8">
    <location>
        <begin position="116"/>
        <end position="134"/>
    </location>
</feature>
<evidence type="ECO:0000256" key="5">
    <source>
        <dbReference type="ARBA" id="ARBA00022970"/>
    </source>
</evidence>
<comment type="subcellular location">
    <subcellularLocation>
        <location evidence="1">Membrane</location>
        <topology evidence="1">Single-pass membrane protein</topology>
    </subcellularLocation>
</comment>
<accession>A0ABR2CUL8</accession>
<dbReference type="EMBL" id="JBBPBM010000043">
    <property type="protein sequence ID" value="KAK8523486.1"/>
    <property type="molecule type" value="Genomic_DNA"/>
</dbReference>
<keyword evidence="7 9" id="KW-0472">Membrane</keyword>
<dbReference type="Proteomes" id="UP001472677">
    <property type="component" value="Unassembled WGS sequence"/>
</dbReference>
<evidence type="ECO:0000256" key="7">
    <source>
        <dbReference type="ARBA" id="ARBA00023136"/>
    </source>
</evidence>
<feature type="transmembrane region" description="Helical" evidence="9">
    <location>
        <begin position="23"/>
        <end position="43"/>
    </location>
</feature>
<keyword evidence="4 9" id="KW-0812">Transmembrane</keyword>
<evidence type="ECO:0000256" key="8">
    <source>
        <dbReference type="SAM" id="MobiDB-lite"/>
    </source>
</evidence>
<evidence type="ECO:0000256" key="6">
    <source>
        <dbReference type="ARBA" id="ARBA00022989"/>
    </source>
</evidence>
<proteinExistence type="inferred from homology"/>
<keyword evidence="3" id="KW-0813">Transport</keyword>
<dbReference type="InterPro" id="IPR040359">
    <property type="entry name" value="GDU"/>
</dbReference>
<protein>
    <submittedName>
        <fullName evidence="10">Uncharacterized protein</fullName>
    </submittedName>
</protein>
<name>A0ABR2CUL8_9ROSI</name>